<protein>
    <submittedName>
        <fullName evidence="3">GNAT family N-acetyltransferase</fullName>
    </submittedName>
</protein>
<evidence type="ECO:0000313" key="9">
    <source>
        <dbReference type="Proteomes" id="UP000461276"/>
    </source>
</evidence>
<dbReference type="Pfam" id="PF00583">
    <property type="entry name" value="Acetyltransf_1"/>
    <property type="match status" value="1"/>
</dbReference>
<name>A0A173T9S7_PARDI</name>
<dbReference type="EMBL" id="WKMY01000005">
    <property type="protein sequence ID" value="MRY93351.1"/>
    <property type="molecule type" value="Genomic_DNA"/>
</dbReference>
<dbReference type="OMA" id="QWINGYP"/>
<gene>
    <name evidence="2" type="ORF">ERS852429_01491</name>
    <name evidence="3" type="ORF">GKD67_08955</name>
    <name evidence="4" type="ORF">GKD68_15910</name>
    <name evidence="5" type="ORF">GKD70_01165</name>
</gene>
<dbReference type="PROSITE" id="PS51186">
    <property type="entry name" value="GNAT"/>
    <property type="match status" value="1"/>
</dbReference>
<proteinExistence type="predicted"/>
<dbReference type="InterPro" id="IPR000182">
    <property type="entry name" value="GNAT_dom"/>
</dbReference>
<dbReference type="Proteomes" id="UP000095591">
    <property type="component" value="Unassembled WGS sequence"/>
</dbReference>
<evidence type="ECO:0000313" key="7">
    <source>
        <dbReference type="Proteomes" id="UP000432516"/>
    </source>
</evidence>
<evidence type="ECO:0000259" key="1">
    <source>
        <dbReference type="PROSITE" id="PS51186"/>
    </source>
</evidence>
<dbReference type="RefSeq" id="WP_005859865.1">
    <property type="nucleotide sequence ID" value="NZ_BQOC01000003.1"/>
</dbReference>
<dbReference type="AlphaFoldDB" id="A0A173T9S7"/>
<accession>A0A173T9S7</accession>
<evidence type="ECO:0000313" key="6">
    <source>
        <dbReference type="Proteomes" id="UP000095591"/>
    </source>
</evidence>
<evidence type="ECO:0000313" key="4">
    <source>
        <dbReference type="EMBL" id="MRZ56195.1"/>
    </source>
</evidence>
<dbReference type="Proteomes" id="UP000432516">
    <property type="component" value="Unassembled WGS sequence"/>
</dbReference>
<dbReference type="Gene3D" id="3.40.630.30">
    <property type="match status" value="1"/>
</dbReference>
<organism evidence="2 6">
    <name type="scientific">Parabacteroides distasonis</name>
    <dbReference type="NCBI Taxonomy" id="823"/>
    <lineage>
        <taxon>Bacteria</taxon>
        <taxon>Pseudomonadati</taxon>
        <taxon>Bacteroidota</taxon>
        <taxon>Bacteroidia</taxon>
        <taxon>Bacteroidales</taxon>
        <taxon>Tannerellaceae</taxon>
        <taxon>Parabacteroides</taxon>
    </lineage>
</organism>
<reference evidence="7 8" key="2">
    <citation type="journal article" date="2019" name="Nat. Med.">
        <title>A library of human gut bacterial isolates paired with longitudinal multiomics data enables mechanistic microbiome research.</title>
        <authorList>
            <person name="Poyet M."/>
            <person name="Groussin M."/>
            <person name="Gibbons S.M."/>
            <person name="Avila-Pacheco J."/>
            <person name="Jiang X."/>
            <person name="Kearney S.M."/>
            <person name="Perrotta A.R."/>
            <person name="Berdy B."/>
            <person name="Zhao S."/>
            <person name="Lieberman T.D."/>
            <person name="Swanson P.K."/>
            <person name="Smith M."/>
            <person name="Roesemann S."/>
            <person name="Alexander J.E."/>
            <person name="Rich S.A."/>
            <person name="Livny J."/>
            <person name="Vlamakis H."/>
            <person name="Clish C."/>
            <person name="Bullock K."/>
            <person name="Deik A."/>
            <person name="Scott J."/>
            <person name="Pierce K.A."/>
            <person name="Xavier R.J."/>
            <person name="Alm E.J."/>
        </authorList>
    </citation>
    <scope>NUCLEOTIDE SEQUENCE [LARGE SCALE GENOMIC DNA]</scope>
    <source>
        <strain evidence="4 7">BIOML-A2</strain>
        <strain evidence="5 8">BIOML-A20</strain>
        <strain evidence="3 9">BIOML-A9</strain>
    </source>
</reference>
<dbReference type="EMBL" id="WKMO01000001">
    <property type="protein sequence ID" value="MSB71913.1"/>
    <property type="molecule type" value="Genomic_DNA"/>
</dbReference>
<reference evidence="2 6" key="1">
    <citation type="submission" date="2015-09" db="EMBL/GenBank/DDBJ databases">
        <authorList>
            <consortium name="Pathogen Informatics"/>
        </authorList>
    </citation>
    <scope>NUCLEOTIDE SEQUENCE [LARGE SCALE GENOMIC DNA]</scope>
    <source>
        <strain evidence="2 6">2789STDY5608872</strain>
    </source>
</reference>
<dbReference type="InterPro" id="IPR016181">
    <property type="entry name" value="Acyl_CoA_acyltransferase"/>
</dbReference>
<dbReference type="EMBL" id="CYXP01000002">
    <property type="protein sequence ID" value="CUM99553.1"/>
    <property type="molecule type" value="Genomic_DNA"/>
</dbReference>
<keyword evidence="3" id="KW-0808">Transferase</keyword>
<dbReference type="OrthoDB" id="9796381at2"/>
<dbReference type="Proteomes" id="UP000461276">
    <property type="component" value="Unassembled WGS sequence"/>
</dbReference>
<dbReference type="SMR" id="A0A173T9S7"/>
<evidence type="ECO:0000313" key="8">
    <source>
        <dbReference type="Proteomes" id="UP000441609"/>
    </source>
</evidence>
<evidence type="ECO:0000313" key="3">
    <source>
        <dbReference type="EMBL" id="MRY93351.1"/>
    </source>
</evidence>
<evidence type="ECO:0000313" key="2">
    <source>
        <dbReference type="EMBL" id="CUM99553.1"/>
    </source>
</evidence>
<sequence>MNIRQTRQEDLAEVMAMYDYARRFMQEHGNGNQWINGYPSEELISNEIKASHSFVCENEQGELVGTFCYIEGIDPTYLKIYEGEWLNDEPYAVIHRMASNGKQKGISTECLKWAFAHCDNIRIDTHRDNIVMQNLLKKHGFKQCGIIYISNGTERIAFHKIVNATNKES</sequence>
<feature type="domain" description="N-acetyltransferase" evidence="1">
    <location>
        <begin position="1"/>
        <end position="165"/>
    </location>
</feature>
<dbReference type="GO" id="GO:0016747">
    <property type="term" value="F:acyltransferase activity, transferring groups other than amino-acyl groups"/>
    <property type="evidence" value="ECO:0007669"/>
    <property type="project" value="InterPro"/>
</dbReference>
<evidence type="ECO:0000313" key="5">
    <source>
        <dbReference type="EMBL" id="MSB71913.1"/>
    </source>
</evidence>
<dbReference type="Proteomes" id="UP000441609">
    <property type="component" value="Unassembled WGS sequence"/>
</dbReference>
<dbReference type="SUPFAM" id="SSF55729">
    <property type="entry name" value="Acyl-CoA N-acyltransferases (Nat)"/>
    <property type="match status" value="1"/>
</dbReference>
<dbReference type="EMBL" id="WKNE01000013">
    <property type="protein sequence ID" value="MRZ56195.1"/>
    <property type="molecule type" value="Genomic_DNA"/>
</dbReference>
<dbReference type="DNASU" id="5308467"/>